<keyword evidence="10" id="KW-1185">Reference proteome</keyword>
<dbReference type="RefSeq" id="XP_022240960.1">
    <property type="nucleotide sequence ID" value="XM_022385252.1"/>
</dbReference>
<evidence type="ECO:0000313" key="11">
    <source>
        <dbReference type="RefSeq" id="XP_022240960.1"/>
    </source>
</evidence>
<sequence>MEDSKYEFRCPMFLDFNSPEEDQEGELLAFFEAHSEMDKGVEKRLFNSKTSTKKGKKKKVKQEQESTCDAVKHEEDNQEYLTPPTCPHMKENVLPADTQRCETVTVEIPQNDFSNSKDDKENEIVVNLEVPPNLSAVLSITNNSQKKKSNKMQRRIFNKRFSGSSNLKSKSSNQKKPKSIHKYPLRWTPARLKKSLLPETETSNTPAKKKARMSETQERKRQPRPVSPMKENTVTRVKRSLSARTRSTNSSRSSAIQKRASSFNADSTVVPKVSKLVASSTPSCVRRALNKLRGKSKFTHSTEELELKKINEMRKQLAVNRKKYEEFHKKALQVPKMVDQSAFVASKSQPHCTVVEPFKFITDQRLKNQASGDVQVKERDFVSSLRRRSPNQHQEKQKEKVTKPIPFKFMTNRKRDQNGEPREQYCSLAQQIKAFHSQTPERFHRICPRMKFKSEAQTKPLLRTTIPHTPKLQCVARHRPVTAISQAQKEELEEEEMKKYKFKARPVNSKLFTQPVSGVSKVETKKSTKPEGFQLQTEARYYLREKNRPHIEEPKYEFHAQPLPRKILEGTVGLKEREEFQLTLPKSPAFALKGRSQLWKKGEDTTHEEGSQSLSMLRSNPVPHIGIPFRPKLQKKITLAEPFSFETRDKERWARKEEKIKEELEKEKKIREFKAQPFPSSSTSHFQPITKKVITKPEPFSLLIDQRGEERAARWQKRMEEELKRQRELAMFKARPAEVLHREPFVPVKAEKAPIECEEINLHTEQRAEEREKFEVWKHQRETELAAKLQKKREQEEKEEKKAIARTRAEAVHKAQPVRQFNTVIIRPSERGLTNPKSPVFATKLRARNNTSILH</sequence>
<gene>
    <name evidence="11" type="primary">LOC111085652</name>
</gene>
<evidence type="ECO:0000256" key="4">
    <source>
        <dbReference type="ARBA" id="ARBA00022490"/>
    </source>
</evidence>
<evidence type="ECO:0000256" key="6">
    <source>
        <dbReference type="ARBA" id="ARBA00023242"/>
    </source>
</evidence>
<feature type="region of interest" description="Disordered" evidence="7">
    <location>
        <begin position="43"/>
        <end position="91"/>
    </location>
</feature>
<dbReference type="Proteomes" id="UP000694941">
    <property type="component" value="Unplaced"/>
</dbReference>
<dbReference type="Pfam" id="PF06886">
    <property type="entry name" value="TPX2"/>
    <property type="match status" value="1"/>
</dbReference>
<evidence type="ECO:0000256" key="2">
    <source>
        <dbReference type="ARBA" id="ARBA00004186"/>
    </source>
</evidence>
<protein>
    <submittedName>
        <fullName evidence="11">Targeting protein for Xklp2-like</fullName>
    </submittedName>
</protein>
<evidence type="ECO:0000313" key="10">
    <source>
        <dbReference type="Proteomes" id="UP000694941"/>
    </source>
</evidence>
<evidence type="ECO:0000256" key="3">
    <source>
        <dbReference type="ARBA" id="ARBA00005885"/>
    </source>
</evidence>
<feature type="compositionally biased region" description="Low complexity" evidence="7">
    <location>
        <begin position="162"/>
        <end position="172"/>
    </location>
</feature>
<dbReference type="InterPro" id="IPR027329">
    <property type="entry name" value="TPX2_C"/>
</dbReference>
<feature type="region of interest" description="Disordered" evidence="7">
    <location>
        <begin position="158"/>
        <end position="259"/>
    </location>
</feature>
<keyword evidence="4" id="KW-0963">Cytoplasm</keyword>
<organism evidence="10 11">
    <name type="scientific">Limulus polyphemus</name>
    <name type="common">Atlantic horseshoe crab</name>
    <dbReference type="NCBI Taxonomy" id="6850"/>
    <lineage>
        <taxon>Eukaryota</taxon>
        <taxon>Metazoa</taxon>
        <taxon>Ecdysozoa</taxon>
        <taxon>Arthropoda</taxon>
        <taxon>Chelicerata</taxon>
        <taxon>Merostomata</taxon>
        <taxon>Xiphosura</taxon>
        <taxon>Limulidae</taxon>
        <taxon>Limulus</taxon>
    </lineage>
</organism>
<evidence type="ECO:0000259" key="8">
    <source>
        <dbReference type="Pfam" id="PF06886"/>
    </source>
</evidence>
<dbReference type="InterPro" id="IPR009675">
    <property type="entry name" value="TPX2_fam"/>
</dbReference>
<keyword evidence="6" id="KW-0539">Nucleus</keyword>
<evidence type="ECO:0000256" key="1">
    <source>
        <dbReference type="ARBA" id="ARBA00004123"/>
    </source>
</evidence>
<feature type="compositionally biased region" description="Low complexity" evidence="7">
    <location>
        <begin position="242"/>
        <end position="255"/>
    </location>
</feature>
<feature type="domain" description="TPX2 central" evidence="9">
    <location>
        <begin position="463"/>
        <end position="590"/>
    </location>
</feature>
<dbReference type="Pfam" id="PF12214">
    <property type="entry name" value="TPX2_importin"/>
    <property type="match status" value="1"/>
</dbReference>
<comment type="subcellular location">
    <subcellularLocation>
        <location evidence="2">Cytoplasm</location>
        <location evidence="2">Cytoskeleton</location>
        <location evidence="2">Spindle</location>
    </subcellularLocation>
    <subcellularLocation>
        <location evidence="1">Nucleus</location>
    </subcellularLocation>
</comment>
<feature type="domain" description="TPX2 C-terminal" evidence="8">
    <location>
        <begin position="760"/>
        <end position="831"/>
    </location>
</feature>
<feature type="region of interest" description="Disordered" evidence="7">
    <location>
        <begin position="788"/>
        <end position="811"/>
    </location>
</feature>
<feature type="compositionally biased region" description="Basic and acidic residues" evidence="7">
    <location>
        <begin position="792"/>
        <end position="811"/>
    </location>
</feature>
<feature type="compositionally biased region" description="Basic residues" evidence="7">
    <location>
        <begin position="173"/>
        <end position="184"/>
    </location>
</feature>
<dbReference type="GeneID" id="111085652"/>
<name>A0ABM1SBF5_LIMPO</name>
<comment type="similarity">
    <text evidence="3">Belongs to the TPX2 family.</text>
</comment>
<evidence type="ECO:0000256" key="5">
    <source>
        <dbReference type="ARBA" id="ARBA00023212"/>
    </source>
</evidence>
<dbReference type="PANTHER" id="PTHR14326:SF44">
    <property type="entry name" value="TARGETING PROTEIN FOR XKLP2"/>
    <property type="match status" value="1"/>
</dbReference>
<feature type="compositionally biased region" description="Basic and acidic residues" evidence="7">
    <location>
        <begin position="600"/>
        <end position="610"/>
    </location>
</feature>
<proteinExistence type="inferred from homology"/>
<reference evidence="11" key="1">
    <citation type="submission" date="2025-08" db="UniProtKB">
        <authorList>
            <consortium name="RefSeq"/>
        </authorList>
    </citation>
    <scope>IDENTIFICATION</scope>
    <source>
        <tissue evidence="11">Muscle</tissue>
    </source>
</reference>
<feature type="region of interest" description="Disordered" evidence="7">
    <location>
        <begin position="381"/>
        <end position="401"/>
    </location>
</feature>
<feature type="region of interest" description="Disordered" evidence="7">
    <location>
        <begin position="600"/>
        <end position="619"/>
    </location>
</feature>
<feature type="compositionally biased region" description="Basic residues" evidence="7">
    <location>
        <begin position="51"/>
        <end position="60"/>
    </location>
</feature>
<evidence type="ECO:0000259" key="9">
    <source>
        <dbReference type="Pfam" id="PF12214"/>
    </source>
</evidence>
<keyword evidence="5" id="KW-0206">Cytoskeleton</keyword>
<evidence type="ECO:0000256" key="7">
    <source>
        <dbReference type="SAM" id="MobiDB-lite"/>
    </source>
</evidence>
<accession>A0ABM1SBF5</accession>
<dbReference type="InterPro" id="IPR027330">
    <property type="entry name" value="TPX2_central_dom"/>
</dbReference>
<dbReference type="PANTHER" id="PTHR14326">
    <property type="entry name" value="TARGETING PROTEIN FOR XKLP2"/>
    <property type="match status" value="1"/>
</dbReference>